<dbReference type="InterPro" id="IPR017884">
    <property type="entry name" value="SANT_dom"/>
</dbReference>
<dbReference type="PANTHER" id="PTHR10865:SF27">
    <property type="entry name" value="MESODERM INDUCTION EARLY RESPONSE PROTEIN 2"/>
    <property type="match status" value="1"/>
</dbReference>
<dbReference type="Gene3D" id="1.10.10.60">
    <property type="entry name" value="Homeodomain-like"/>
    <property type="match status" value="1"/>
</dbReference>
<keyword evidence="2" id="KW-0678">Repressor</keyword>
<keyword evidence="4" id="KW-0805">Transcription regulation</keyword>
<dbReference type="GO" id="GO:0042826">
    <property type="term" value="F:histone deacetylase binding"/>
    <property type="evidence" value="ECO:0007669"/>
    <property type="project" value="TreeGrafter"/>
</dbReference>
<reference evidence="10" key="1">
    <citation type="submission" date="2025-08" db="UniProtKB">
        <authorList>
            <consortium name="Ensembl"/>
        </authorList>
    </citation>
    <scope>IDENTIFICATION</scope>
</reference>
<dbReference type="AlphaFoldDB" id="A0A8C1XYX0"/>
<name>A0A8C1XYX0_CYPCA</name>
<organism evidence="10 11">
    <name type="scientific">Cyprinus carpio</name>
    <name type="common">Common carp</name>
    <dbReference type="NCBI Taxonomy" id="7962"/>
    <lineage>
        <taxon>Eukaryota</taxon>
        <taxon>Metazoa</taxon>
        <taxon>Chordata</taxon>
        <taxon>Craniata</taxon>
        <taxon>Vertebrata</taxon>
        <taxon>Euteleostomi</taxon>
        <taxon>Actinopterygii</taxon>
        <taxon>Neopterygii</taxon>
        <taxon>Teleostei</taxon>
        <taxon>Ostariophysi</taxon>
        <taxon>Cypriniformes</taxon>
        <taxon>Cyprinidae</taxon>
        <taxon>Cyprininae</taxon>
        <taxon>Cyprinus</taxon>
    </lineage>
</organism>
<feature type="compositionally biased region" description="Basic and acidic residues" evidence="7">
    <location>
        <begin position="377"/>
        <end position="389"/>
    </location>
</feature>
<dbReference type="GO" id="GO:0000122">
    <property type="term" value="P:negative regulation of transcription by RNA polymerase II"/>
    <property type="evidence" value="ECO:0007669"/>
    <property type="project" value="TreeGrafter"/>
</dbReference>
<evidence type="ECO:0000256" key="3">
    <source>
        <dbReference type="ARBA" id="ARBA00022553"/>
    </source>
</evidence>
<evidence type="ECO:0000313" key="11">
    <source>
        <dbReference type="Proteomes" id="UP000694700"/>
    </source>
</evidence>
<keyword evidence="6" id="KW-0539">Nucleus</keyword>
<dbReference type="SMART" id="SM01189">
    <property type="entry name" value="ELM2"/>
    <property type="match status" value="1"/>
</dbReference>
<proteinExistence type="predicted"/>
<dbReference type="GO" id="GO:0032991">
    <property type="term" value="C:protein-containing complex"/>
    <property type="evidence" value="ECO:0007669"/>
    <property type="project" value="UniProtKB-ARBA"/>
</dbReference>
<dbReference type="InterPro" id="IPR009057">
    <property type="entry name" value="Homeodomain-like_sf"/>
</dbReference>
<dbReference type="PROSITE" id="PS51293">
    <property type="entry name" value="SANT"/>
    <property type="match status" value="1"/>
</dbReference>
<dbReference type="Proteomes" id="UP000694700">
    <property type="component" value="Unplaced"/>
</dbReference>
<comment type="subcellular location">
    <subcellularLocation>
        <location evidence="1">Nucleus</location>
    </subcellularLocation>
</comment>
<dbReference type="SUPFAM" id="SSF46689">
    <property type="entry name" value="Homeodomain-like"/>
    <property type="match status" value="1"/>
</dbReference>
<evidence type="ECO:0000256" key="4">
    <source>
        <dbReference type="ARBA" id="ARBA00023015"/>
    </source>
</evidence>
<evidence type="ECO:0000259" key="9">
    <source>
        <dbReference type="PROSITE" id="PS51293"/>
    </source>
</evidence>
<protein>
    <submittedName>
        <fullName evidence="10">Mesoderm induction early response 1, family member 2</fullName>
    </submittedName>
</protein>
<dbReference type="GO" id="GO:0005654">
    <property type="term" value="C:nucleoplasm"/>
    <property type="evidence" value="ECO:0007669"/>
    <property type="project" value="TreeGrafter"/>
</dbReference>
<evidence type="ECO:0000256" key="5">
    <source>
        <dbReference type="ARBA" id="ARBA00023163"/>
    </source>
</evidence>
<feature type="region of interest" description="Disordered" evidence="7">
    <location>
        <begin position="332"/>
        <end position="389"/>
    </location>
</feature>
<dbReference type="FunFam" id="4.10.1240.50:FF:000005">
    <property type="entry name" value="Mesoderm induction early response protein 3"/>
    <property type="match status" value="1"/>
</dbReference>
<keyword evidence="3" id="KW-0597">Phosphoprotein</keyword>
<keyword evidence="5" id="KW-0804">Transcription</keyword>
<dbReference type="InterPro" id="IPR001005">
    <property type="entry name" value="SANT/Myb"/>
</dbReference>
<accession>A0A8C1XYX0</accession>
<evidence type="ECO:0000256" key="2">
    <source>
        <dbReference type="ARBA" id="ARBA00022491"/>
    </source>
</evidence>
<evidence type="ECO:0000256" key="6">
    <source>
        <dbReference type="ARBA" id="ARBA00023242"/>
    </source>
</evidence>
<dbReference type="SMART" id="SM00717">
    <property type="entry name" value="SANT"/>
    <property type="match status" value="1"/>
</dbReference>
<evidence type="ECO:0000259" key="8">
    <source>
        <dbReference type="PROSITE" id="PS51156"/>
    </source>
</evidence>
<feature type="region of interest" description="Disordered" evidence="7">
    <location>
        <begin position="140"/>
        <end position="162"/>
    </location>
</feature>
<dbReference type="Pfam" id="PF01448">
    <property type="entry name" value="ELM2"/>
    <property type="match status" value="1"/>
</dbReference>
<dbReference type="CDD" id="cd11661">
    <property type="entry name" value="SANT_MTA3_like"/>
    <property type="match status" value="1"/>
</dbReference>
<evidence type="ECO:0000313" key="10">
    <source>
        <dbReference type="Ensembl" id="ENSCCRP00015089412.1"/>
    </source>
</evidence>
<feature type="domain" description="SANT" evidence="9">
    <location>
        <begin position="266"/>
        <end position="318"/>
    </location>
</feature>
<dbReference type="InterPro" id="IPR000949">
    <property type="entry name" value="ELM2_dom"/>
</dbReference>
<dbReference type="Ensembl" id="ENSCCRT00015092292.1">
    <property type="protein sequence ID" value="ENSCCRP00015089412.1"/>
    <property type="gene ID" value="ENSCCRG00015036094.1"/>
</dbReference>
<feature type="compositionally biased region" description="Acidic residues" evidence="7">
    <location>
        <begin position="342"/>
        <end position="352"/>
    </location>
</feature>
<dbReference type="InterPro" id="IPR040138">
    <property type="entry name" value="MIER/MTA"/>
</dbReference>
<evidence type="ECO:0000256" key="1">
    <source>
        <dbReference type="ARBA" id="ARBA00004123"/>
    </source>
</evidence>
<feature type="domain" description="ELM2" evidence="8">
    <location>
        <begin position="164"/>
        <end position="261"/>
    </location>
</feature>
<dbReference type="PROSITE" id="PS51156">
    <property type="entry name" value="ELM2"/>
    <property type="match status" value="1"/>
</dbReference>
<sequence>MGSKDQRLGRVDIFHQGYAGPLEALPRATTFLEEQDGSPVALRRQAIKMATKSHAGGEMPLEQLLALYGYNMPDPVLQQQREPNELAASLPEMTLDKVQIGKALLSGAEDVDSRSSADDLTLSVTSHSSDLLQCHLRGNDKDTSVNWSEDDSESTSIPSSDGCKDIMVGPQYQAIIPSLCTHTFYERANENEDQLLWTPDVLSSLAVEKFLLEVQRKESDDGPTNTLTTGDIVKDNEQALYELVKCNFNADEALRRYRFNFKVFNEELCGWSEEECRNFEYGYRAHGKEFNLIQANKVRTRSVGECIEYYYMWKKSERHEYFTQQATKLGRKKCNLPSGNTEDAEPDGDTGDVEGATQGLPSRSSIQLRPPSPPAVKELDKQGSERNNGEMELCAGSCSSPQGQQSFSQFPLLPPALQMSTQLYFSSLPCSHSVPSSHPDSGLLGAGFYQLQLGSFPEDQAPACSENLALRRLQIDFSSPSSPVPPIPDFEIIGSLLCTPSSISSAPIQHSEGKHSRSKQT</sequence>
<evidence type="ECO:0000256" key="7">
    <source>
        <dbReference type="SAM" id="MobiDB-lite"/>
    </source>
</evidence>
<dbReference type="FunFam" id="1.10.10.60:FF:000025">
    <property type="entry name" value="Mesoderm induction early response 1, transcriptional regulator"/>
    <property type="match status" value="1"/>
</dbReference>
<dbReference type="PANTHER" id="PTHR10865">
    <property type="entry name" value="METASTASIS-ASSOCIATED PROTEIN AND MESODERM INDUCTION EARLY RESPONSE PROTEIN"/>
    <property type="match status" value="1"/>
</dbReference>
<dbReference type="GO" id="GO:0003714">
    <property type="term" value="F:transcription corepressor activity"/>
    <property type="evidence" value="ECO:0007669"/>
    <property type="project" value="TreeGrafter"/>
</dbReference>